<evidence type="ECO:0000313" key="2">
    <source>
        <dbReference type="EMBL" id="CBY13380.1"/>
    </source>
</evidence>
<evidence type="ECO:0000313" key="3">
    <source>
        <dbReference type="EMBL" id="CBY35227.1"/>
    </source>
</evidence>
<feature type="domain" description="Zinc finger CHCC-type" evidence="1">
    <location>
        <begin position="77"/>
        <end position="117"/>
    </location>
</feature>
<dbReference type="InterPro" id="IPR019401">
    <property type="entry name" value="Znf_CHCC"/>
</dbReference>
<dbReference type="Pfam" id="PF10276">
    <property type="entry name" value="zf-CHCC"/>
    <property type="match status" value="1"/>
</dbReference>
<organism evidence="2">
    <name type="scientific">Oikopleura dioica</name>
    <name type="common">Tunicate</name>
    <dbReference type="NCBI Taxonomy" id="34765"/>
    <lineage>
        <taxon>Eukaryota</taxon>
        <taxon>Metazoa</taxon>
        <taxon>Chordata</taxon>
        <taxon>Tunicata</taxon>
        <taxon>Appendicularia</taxon>
        <taxon>Copelata</taxon>
        <taxon>Oikopleuridae</taxon>
        <taxon>Oikopleura</taxon>
    </lineage>
</organism>
<reference evidence="2" key="1">
    <citation type="journal article" date="2010" name="Science">
        <title>Plasticity of animal genome architecture unmasked by rapid evolution of a pelagic tunicate.</title>
        <authorList>
            <person name="Denoeud F."/>
            <person name="Henriet S."/>
            <person name="Mungpakdee S."/>
            <person name="Aury J.M."/>
            <person name="Da Silva C."/>
            <person name="Brinkmann H."/>
            <person name="Mikhaleva J."/>
            <person name="Olsen L.C."/>
            <person name="Jubin C."/>
            <person name="Canestro C."/>
            <person name="Bouquet J.M."/>
            <person name="Danks G."/>
            <person name="Poulain J."/>
            <person name="Campsteijn C."/>
            <person name="Adamski M."/>
            <person name="Cross I."/>
            <person name="Yadetie F."/>
            <person name="Muffato M."/>
            <person name="Louis A."/>
            <person name="Butcher S."/>
            <person name="Tsagkogeorga G."/>
            <person name="Konrad A."/>
            <person name="Singh S."/>
            <person name="Jensen M.F."/>
            <person name="Cong E.H."/>
            <person name="Eikeseth-Otteraa H."/>
            <person name="Noel B."/>
            <person name="Anthouard V."/>
            <person name="Porcel B.M."/>
            <person name="Kachouri-Lafond R."/>
            <person name="Nishino A."/>
            <person name="Ugolini M."/>
            <person name="Chourrout P."/>
            <person name="Nishida H."/>
            <person name="Aasland R."/>
            <person name="Huzurbazar S."/>
            <person name="Westhof E."/>
            <person name="Delsuc F."/>
            <person name="Lehrach H."/>
            <person name="Reinhardt R."/>
            <person name="Weissenbach J."/>
            <person name="Roy S.W."/>
            <person name="Artiguenave F."/>
            <person name="Postlethwait J.H."/>
            <person name="Manak J.R."/>
            <person name="Thompson E.M."/>
            <person name="Jaillon O."/>
            <person name="Du Pasquier L."/>
            <person name="Boudinot P."/>
            <person name="Liberles D.A."/>
            <person name="Volff J.N."/>
            <person name="Philippe H."/>
            <person name="Lenhard B."/>
            <person name="Roest Crollius H."/>
            <person name="Wincker P."/>
            <person name="Chourrout D."/>
        </authorList>
    </citation>
    <scope>NUCLEOTIDE SEQUENCE [LARGE SCALE GENOMIC DNA]</scope>
</reference>
<dbReference type="OrthoDB" id="307899at2759"/>
<sequence>MLRRGFFCARSVVRMSSEKAPAVQKVATVDNQVTHTGQTFPEGDFRMNRYLGGKKKALSARWAIDMIAEEPVIMSTQRRHMCDGTYGGLNQAVGHPRVWINLDDGEIHDCSYCGLRYQMIKKEDK</sequence>
<keyword evidence="4" id="KW-1185">Reference proteome</keyword>
<gene>
    <name evidence="2" type="ORF">GSOID_T00004688001</name>
    <name evidence="3" type="ORF">GSOID_T00027032001</name>
</gene>
<evidence type="ECO:0000313" key="4">
    <source>
        <dbReference type="Proteomes" id="UP000001307"/>
    </source>
</evidence>
<dbReference type="GO" id="GO:0006120">
    <property type="term" value="P:mitochondrial electron transport, NADH to ubiquinone"/>
    <property type="evidence" value="ECO:0007669"/>
    <property type="project" value="TreeGrafter"/>
</dbReference>
<name>E4XUI3_OIKDI</name>
<dbReference type="PANTHER" id="PTHR13156">
    <property type="entry name" value="NADH-UBIQUINONE OXIDOREDUCTASE 13 KD-A SUBUNIT"/>
    <property type="match status" value="1"/>
</dbReference>
<protein>
    <recommendedName>
        <fullName evidence="1">Zinc finger CHCC-type domain-containing protein</fullName>
    </recommendedName>
</protein>
<evidence type="ECO:0000259" key="1">
    <source>
        <dbReference type="Pfam" id="PF10276"/>
    </source>
</evidence>
<dbReference type="Gene3D" id="2.60.260.40">
    <property type="entry name" value="q5lls5 like domains"/>
    <property type="match status" value="1"/>
</dbReference>
<dbReference type="Proteomes" id="UP000011014">
    <property type="component" value="Unassembled WGS sequence"/>
</dbReference>
<dbReference type="EMBL" id="FN654602">
    <property type="protein sequence ID" value="CBY35227.1"/>
    <property type="molecule type" value="Genomic_DNA"/>
</dbReference>
<dbReference type="Proteomes" id="UP000001307">
    <property type="component" value="Unassembled WGS sequence"/>
</dbReference>
<dbReference type="GO" id="GO:0005739">
    <property type="term" value="C:mitochondrion"/>
    <property type="evidence" value="ECO:0007669"/>
    <property type="project" value="GOC"/>
</dbReference>
<accession>E4XUI3</accession>
<dbReference type="AlphaFoldDB" id="E4XUI3"/>
<proteinExistence type="predicted"/>
<dbReference type="PANTHER" id="PTHR13156:SF0">
    <property type="entry name" value="NADH DEHYDROGENASE [UBIQUINONE] IRON-SULFUR PROTEIN 6, MITOCHONDRIAL"/>
    <property type="match status" value="1"/>
</dbReference>
<dbReference type="EMBL" id="FN653183">
    <property type="protein sequence ID" value="CBY13380.1"/>
    <property type="molecule type" value="Genomic_DNA"/>
</dbReference>
<dbReference type="InParanoid" id="E4XUI3"/>